<evidence type="ECO:0000313" key="3">
    <source>
        <dbReference type="Proteomes" id="UP000176204"/>
    </source>
</evidence>
<feature type="transmembrane region" description="Helical" evidence="1">
    <location>
        <begin position="115"/>
        <end position="133"/>
    </location>
</feature>
<feature type="transmembrane region" description="Helical" evidence="1">
    <location>
        <begin position="191"/>
        <end position="208"/>
    </location>
</feature>
<protein>
    <submittedName>
        <fullName evidence="2">Uncharacterized protein</fullName>
    </submittedName>
</protein>
<dbReference type="Pfam" id="PF19700">
    <property type="entry name" value="DUF6198"/>
    <property type="match status" value="1"/>
</dbReference>
<evidence type="ECO:0000313" key="2">
    <source>
        <dbReference type="EMBL" id="SEH85741.1"/>
    </source>
</evidence>
<sequence>MNSESLYYCKRVLIYCIGLFLLATGVSLSVLSNLGVSPLNTLPYVLSRITSAEMGLCTSLVFVGFIALQAVILRREFKMTTLLQILCSFLFGYFVSLASACTSCLPACGSYPHQLLYLIASMALVALGILFYLSADLLSLPGEGVMQAVSYKSGIAFSHSKICFDCTMVAGAILLSYIFFQRLEGVREGTAIAAVGVGGFLNLFTRLWKNKLVHFLDRRDEEEEDCSETAG</sequence>
<evidence type="ECO:0000256" key="1">
    <source>
        <dbReference type="SAM" id="Phobius"/>
    </source>
</evidence>
<name>A0A1C7PBY3_9BACT</name>
<keyword evidence="3" id="KW-1185">Reference proteome</keyword>
<keyword evidence="1" id="KW-0472">Membrane</keyword>
<keyword evidence="1" id="KW-0812">Transmembrane</keyword>
<dbReference type="KEGG" id="agl:PYTT_1249"/>
<dbReference type="AlphaFoldDB" id="A0A1C7PBY3"/>
<dbReference type="PANTHER" id="PTHR40078:SF1">
    <property type="entry name" value="INTEGRAL MEMBRANE PROTEIN"/>
    <property type="match status" value="1"/>
</dbReference>
<organism evidence="2 3">
    <name type="scientific">Akkermansia glycaniphila</name>
    <dbReference type="NCBI Taxonomy" id="1679444"/>
    <lineage>
        <taxon>Bacteria</taxon>
        <taxon>Pseudomonadati</taxon>
        <taxon>Verrucomicrobiota</taxon>
        <taxon>Verrucomicrobiia</taxon>
        <taxon>Verrucomicrobiales</taxon>
        <taxon>Akkermansiaceae</taxon>
        <taxon>Akkermansia</taxon>
    </lineage>
</organism>
<dbReference type="Proteomes" id="UP000176204">
    <property type="component" value="Chromosome I"/>
</dbReference>
<proteinExistence type="predicted"/>
<feature type="transmembrane region" description="Helical" evidence="1">
    <location>
        <begin position="162"/>
        <end position="179"/>
    </location>
</feature>
<dbReference type="InterPro" id="IPR038750">
    <property type="entry name" value="YczE/YyaS-like"/>
</dbReference>
<reference evidence="3" key="1">
    <citation type="submission" date="2016-09" db="EMBL/GenBank/DDBJ databases">
        <authorList>
            <person name="Koehorst J."/>
        </authorList>
    </citation>
    <scope>NUCLEOTIDE SEQUENCE [LARGE SCALE GENOMIC DNA]</scope>
</reference>
<dbReference type="OrthoDB" id="87655at2"/>
<dbReference type="RefSeq" id="WP_067775612.1">
    <property type="nucleotide sequence ID" value="NZ_LIGX01000022.1"/>
</dbReference>
<accession>A0A1C7PBY3</accession>
<dbReference type="PANTHER" id="PTHR40078">
    <property type="entry name" value="INTEGRAL MEMBRANE PROTEIN-RELATED"/>
    <property type="match status" value="1"/>
</dbReference>
<keyword evidence="1" id="KW-1133">Transmembrane helix</keyword>
<feature type="transmembrane region" description="Helical" evidence="1">
    <location>
        <begin position="52"/>
        <end position="73"/>
    </location>
</feature>
<gene>
    <name evidence="2" type="ORF">PYTT_1249</name>
</gene>
<feature type="transmembrane region" description="Helical" evidence="1">
    <location>
        <begin position="12"/>
        <end position="32"/>
    </location>
</feature>
<feature type="transmembrane region" description="Helical" evidence="1">
    <location>
        <begin position="85"/>
        <end position="109"/>
    </location>
</feature>
<dbReference type="EMBL" id="LT629973">
    <property type="protein sequence ID" value="SEH85741.1"/>
    <property type="molecule type" value="Genomic_DNA"/>
</dbReference>